<dbReference type="Proteomes" id="UP001396334">
    <property type="component" value="Unassembled WGS sequence"/>
</dbReference>
<evidence type="ECO:0000313" key="2">
    <source>
        <dbReference type="Proteomes" id="UP001396334"/>
    </source>
</evidence>
<protein>
    <submittedName>
        <fullName evidence="1">Uncharacterized protein</fullName>
    </submittedName>
</protein>
<sequence>MMFRAVSRRINIFRALLLTSGKERDPDSDAEKKIKILSILAAKTLKLPTASAFSSDSEKNEHIQRLADKIRELTVDELDELLISVRKIVIPEQSVKKLEKGEQKVPGIVACFAMTMAAAKEGEVNSDSATSRRVLGPDEISALKWYDIYKLSRTKRIQLGNQLKPSLRDCGLRKQDWCKNGLR</sequence>
<keyword evidence="2" id="KW-1185">Reference proteome</keyword>
<name>A0ABR2SHF0_9ROSI</name>
<organism evidence="1 2">
    <name type="scientific">Hibiscus sabdariffa</name>
    <name type="common">roselle</name>
    <dbReference type="NCBI Taxonomy" id="183260"/>
    <lineage>
        <taxon>Eukaryota</taxon>
        <taxon>Viridiplantae</taxon>
        <taxon>Streptophyta</taxon>
        <taxon>Embryophyta</taxon>
        <taxon>Tracheophyta</taxon>
        <taxon>Spermatophyta</taxon>
        <taxon>Magnoliopsida</taxon>
        <taxon>eudicotyledons</taxon>
        <taxon>Gunneridae</taxon>
        <taxon>Pentapetalae</taxon>
        <taxon>rosids</taxon>
        <taxon>malvids</taxon>
        <taxon>Malvales</taxon>
        <taxon>Malvaceae</taxon>
        <taxon>Malvoideae</taxon>
        <taxon>Hibiscus</taxon>
    </lineage>
</organism>
<reference evidence="1 2" key="1">
    <citation type="journal article" date="2024" name="G3 (Bethesda)">
        <title>Genome assembly of Hibiscus sabdariffa L. provides insights into metabolisms of medicinal natural products.</title>
        <authorList>
            <person name="Kim T."/>
        </authorList>
    </citation>
    <scope>NUCLEOTIDE SEQUENCE [LARGE SCALE GENOMIC DNA]</scope>
    <source>
        <strain evidence="1">TK-2024</strain>
        <tissue evidence="1">Old leaves</tissue>
    </source>
</reference>
<accession>A0ABR2SHF0</accession>
<proteinExistence type="predicted"/>
<evidence type="ECO:0000313" key="1">
    <source>
        <dbReference type="EMBL" id="KAK9024731.1"/>
    </source>
</evidence>
<comment type="caution">
    <text evidence="1">The sequence shown here is derived from an EMBL/GenBank/DDBJ whole genome shotgun (WGS) entry which is preliminary data.</text>
</comment>
<gene>
    <name evidence="1" type="ORF">V6N11_004888</name>
</gene>
<dbReference type="EMBL" id="JBBPBN010000015">
    <property type="protein sequence ID" value="KAK9024731.1"/>
    <property type="molecule type" value="Genomic_DNA"/>
</dbReference>